<dbReference type="Proteomes" id="UP000035199">
    <property type="component" value="Chromosome"/>
</dbReference>
<evidence type="ECO:0000256" key="2">
    <source>
        <dbReference type="ARBA" id="ARBA00022898"/>
    </source>
</evidence>
<evidence type="ECO:0000313" key="8">
    <source>
        <dbReference type="EMBL" id="AKK04381.1"/>
    </source>
</evidence>
<reference evidence="9" key="2">
    <citation type="submission" date="2015-05" db="EMBL/GenBank/DDBJ databases">
        <title>Complete genome sequence of Corynebacterium mustelae DSM 45274, isolated from various tissues of a male ferret with lethal sepsis.</title>
        <authorList>
            <person name="Ruckert C."/>
            <person name="Albersmeier A."/>
            <person name="Winkler A."/>
            <person name="Tauch A."/>
        </authorList>
    </citation>
    <scope>NUCLEOTIDE SEQUENCE [LARGE SCALE GENOMIC DNA]</scope>
    <source>
        <strain evidence="9">DSM 45274</strain>
    </source>
</reference>
<evidence type="ECO:0000256" key="1">
    <source>
        <dbReference type="ARBA" id="ARBA00005384"/>
    </source>
</evidence>
<reference evidence="8 9" key="1">
    <citation type="journal article" date="2015" name="Genome Announc.">
        <title>Complete Genome Sequence of the Type Strain Corynebacterium mustelae DSM 45274, Isolated from Various Tissues of a Male Ferret with Lethal Sepsis.</title>
        <authorList>
            <person name="Ruckert C."/>
            <person name="Eimer J."/>
            <person name="Winkler A."/>
            <person name="Tauch A."/>
        </authorList>
    </citation>
    <scope>NUCLEOTIDE SEQUENCE [LARGE SCALE GENOMIC DNA]</scope>
    <source>
        <strain evidence="8 9">DSM 45274</strain>
    </source>
</reference>
<dbReference type="SMART" id="SM00345">
    <property type="entry name" value="HTH_GNTR"/>
    <property type="match status" value="1"/>
</dbReference>
<dbReference type="SUPFAM" id="SSF53383">
    <property type="entry name" value="PLP-dependent transferases"/>
    <property type="match status" value="1"/>
</dbReference>
<keyword evidence="4" id="KW-0238">DNA-binding</keyword>
<dbReference type="InterPro" id="IPR036388">
    <property type="entry name" value="WH-like_DNA-bd_sf"/>
</dbReference>
<dbReference type="Gene3D" id="3.40.640.10">
    <property type="entry name" value="Type I PLP-dependent aspartate aminotransferase-like (Major domain)"/>
    <property type="match status" value="1"/>
</dbReference>
<dbReference type="PRINTS" id="PR00035">
    <property type="entry name" value="HTHGNTR"/>
</dbReference>
<feature type="region of interest" description="Disordered" evidence="6">
    <location>
        <begin position="97"/>
        <end position="126"/>
    </location>
</feature>
<keyword evidence="3" id="KW-0805">Transcription regulation</keyword>
<keyword evidence="9" id="KW-1185">Reference proteome</keyword>
<gene>
    <name evidence="8" type="primary">pdxR</name>
    <name evidence="8" type="ORF">CMUST_00110</name>
</gene>
<dbReference type="InterPro" id="IPR015424">
    <property type="entry name" value="PyrdxlP-dep_Trfase"/>
</dbReference>
<keyword evidence="5" id="KW-0804">Transcription</keyword>
<dbReference type="InterPro" id="IPR015421">
    <property type="entry name" value="PyrdxlP-dep_Trfase_major"/>
</dbReference>
<sequence length="476" mass="51168">MCATVILMRPDLVADVSLTPDTTDPRPLPTQLAQQLKTLITTGLLNAGDHLPSTRTLAQQTGVSRGTIVATYELLIAEGFLVSISGSGTKINPELGKLTTPAFPHSDGSHPKPPRPTSAEIHLTPGLPDTSTIVDATWRAAWRKACTAIAVTNNAPEAGDLNLRNEISEHLRLMRGLVVEPERIFVTAGSREGLTLFLRALPSQHPTAKIVGVEAPGFPSLRRIPESLGFALHNIATDSAGLNPKELQSLPDNQSVLITPSHQYPYGGVLSGSRRIAIAHWARDTGSIIIEDDFDSELRYVGQPVPALAALAPENTVLLGTFSAVVSPAVACGYLVVPHQLIPALTHLRSISGQPVSSITQTALTHFMRTGALRRHIVRLRRIYRRRRDSVMAVLTDLPNATLLPITGGLHAVLLCTRPAHEIVAECAKSGIHVTALEDYWGGDNAENGIVFGFGCHDDDTLDFALHEIAHATRSK</sequence>
<dbReference type="CDD" id="cd07377">
    <property type="entry name" value="WHTH_GntR"/>
    <property type="match status" value="1"/>
</dbReference>
<dbReference type="PROSITE" id="PS50949">
    <property type="entry name" value="HTH_GNTR"/>
    <property type="match status" value="1"/>
</dbReference>
<dbReference type="Pfam" id="PF00392">
    <property type="entry name" value="GntR"/>
    <property type="match status" value="1"/>
</dbReference>
<dbReference type="GO" id="GO:0003700">
    <property type="term" value="F:DNA-binding transcription factor activity"/>
    <property type="evidence" value="ECO:0007669"/>
    <property type="project" value="InterPro"/>
</dbReference>
<organism evidence="8 9">
    <name type="scientific">Corynebacterium mustelae</name>
    <dbReference type="NCBI Taxonomy" id="571915"/>
    <lineage>
        <taxon>Bacteria</taxon>
        <taxon>Bacillati</taxon>
        <taxon>Actinomycetota</taxon>
        <taxon>Actinomycetes</taxon>
        <taxon>Mycobacteriales</taxon>
        <taxon>Corynebacteriaceae</taxon>
        <taxon>Corynebacterium</taxon>
    </lineage>
</organism>
<dbReference type="GO" id="GO:0003677">
    <property type="term" value="F:DNA binding"/>
    <property type="evidence" value="ECO:0007669"/>
    <property type="project" value="UniProtKB-KW"/>
</dbReference>
<evidence type="ECO:0000313" key="9">
    <source>
        <dbReference type="Proteomes" id="UP000035199"/>
    </source>
</evidence>
<evidence type="ECO:0000259" key="7">
    <source>
        <dbReference type="PROSITE" id="PS50949"/>
    </source>
</evidence>
<dbReference type="SUPFAM" id="SSF46785">
    <property type="entry name" value="Winged helix' DNA-binding domain"/>
    <property type="match status" value="1"/>
</dbReference>
<dbReference type="PANTHER" id="PTHR46577:SF1">
    <property type="entry name" value="HTH-TYPE TRANSCRIPTIONAL REGULATORY PROTEIN GABR"/>
    <property type="match status" value="1"/>
</dbReference>
<dbReference type="InterPro" id="IPR051446">
    <property type="entry name" value="HTH_trans_reg/aminotransferase"/>
</dbReference>
<keyword evidence="2" id="KW-0663">Pyridoxal phosphate</keyword>
<dbReference type="InterPro" id="IPR036390">
    <property type="entry name" value="WH_DNA-bd_sf"/>
</dbReference>
<dbReference type="EMBL" id="CP011542">
    <property type="protein sequence ID" value="AKK04381.1"/>
    <property type="molecule type" value="Genomic_DNA"/>
</dbReference>
<protein>
    <submittedName>
        <fullName evidence="8">Transcriptional regulator, GntR family</fullName>
    </submittedName>
</protein>
<dbReference type="PANTHER" id="PTHR46577">
    <property type="entry name" value="HTH-TYPE TRANSCRIPTIONAL REGULATORY PROTEIN GABR"/>
    <property type="match status" value="1"/>
</dbReference>
<accession>A0A0G3GT76</accession>
<feature type="domain" description="HTH gntR-type" evidence="7">
    <location>
        <begin position="26"/>
        <end position="94"/>
    </location>
</feature>
<evidence type="ECO:0000256" key="6">
    <source>
        <dbReference type="SAM" id="MobiDB-lite"/>
    </source>
</evidence>
<evidence type="ECO:0000256" key="3">
    <source>
        <dbReference type="ARBA" id="ARBA00023015"/>
    </source>
</evidence>
<name>A0A0G3GT76_9CORY</name>
<evidence type="ECO:0000256" key="4">
    <source>
        <dbReference type="ARBA" id="ARBA00023125"/>
    </source>
</evidence>
<dbReference type="InterPro" id="IPR000524">
    <property type="entry name" value="Tscrpt_reg_HTH_GntR"/>
</dbReference>
<dbReference type="STRING" id="571915.CMUST_00110"/>
<dbReference type="KEGG" id="cmv:CMUST_00110"/>
<dbReference type="CDD" id="cd00609">
    <property type="entry name" value="AAT_like"/>
    <property type="match status" value="1"/>
</dbReference>
<dbReference type="PATRIC" id="fig|571915.4.peg.21"/>
<dbReference type="AlphaFoldDB" id="A0A0G3GT76"/>
<proteinExistence type="inferred from homology"/>
<evidence type="ECO:0000256" key="5">
    <source>
        <dbReference type="ARBA" id="ARBA00023163"/>
    </source>
</evidence>
<comment type="similarity">
    <text evidence="1">In the C-terminal section; belongs to the class-I pyridoxal-phosphate-dependent aminotransferase family.</text>
</comment>
<dbReference type="Gene3D" id="1.10.10.10">
    <property type="entry name" value="Winged helix-like DNA-binding domain superfamily/Winged helix DNA-binding domain"/>
    <property type="match status" value="1"/>
</dbReference>